<accession>A0A2S9V933</accession>
<evidence type="ECO:0000313" key="1">
    <source>
        <dbReference type="EMBL" id="PRO72948.1"/>
    </source>
</evidence>
<protein>
    <submittedName>
        <fullName evidence="1">DNA ligase-associated DEXH box helicase</fullName>
    </submittedName>
</protein>
<dbReference type="SUPFAM" id="SSF56281">
    <property type="entry name" value="Metallo-hydrolase/oxidoreductase"/>
    <property type="match status" value="1"/>
</dbReference>
<proteinExistence type="predicted"/>
<comment type="caution">
    <text evidence="1">The sequence shown here is derived from an EMBL/GenBank/DDBJ whole genome shotgun (WGS) entry which is preliminary data.</text>
</comment>
<dbReference type="Proteomes" id="UP000238949">
    <property type="component" value="Unassembled WGS sequence"/>
</dbReference>
<dbReference type="Gene3D" id="3.60.15.10">
    <property type="entry name" value="Ribonuclease Z/Hydroxyacylglutathione hydrolase-like"/>
    <property type="match status" value="1"/>
</dbReference>
<keyword evidence="2" id="KW-1185">Reference proteome</keyword>
<gene>
    <name evidence="1" type="ORF">C6Y40_14205</name>
</gene>
<dbReference type="AlphaFoldDB" id="A0A2S9V933"/>
<keyword evidence="1" id="KW-0436">Ligase</keyword>
<sequence>MQADKWLQPRDNGLYCVAADCYIDPTAPVNRALITHGHADHAIGGHHSVIATAPTIAIMRTRYGEDMAETVEALDYGHTIELGDPDDPVSCTFYPAGHILGSAQILLCYRGTRVVISGDYKRQPDPTCPPFTAINCDVFITEATFALPVFKHPPIEQECEKLLQSLARFPERCHLVGVYALGKCQRMILGLRALGYHQPIYLHGAQRRLCDLYEEHGINLGQLIDVTDVADKSELAGEIVLAPPSALSDRWSRSLPEVRKAMASGWMQIRARAHQRQVELPLIVSDHSDWQALLDTIAEVNPGEVWITHGREDALLHQLTTQGVRARALSLIGYDEDATD</sequence>
<dbReference type="GO" id="GO:0016874">
    <property type="term" value="F:ligase activity"/>
    <property type="evidence" value="ECO:0007669"/>
    <property type="project" value="UniProtKB-KW"/>
</dbReference>
<dbReference type="Gene3D" id="3.40.50.10890">
    <property type="match status" value="1"/>
</dbReference>
<reference evidence="2" key="1">
    <citation type="journal article" date="2020" name="Int. J. Syst. Evol. Microbiol.">
        <title>Alteromonas alba sp. nov., a marine bacterium isolated from the seawater of the West Pacific Ocean.</title>
        <authorList>
            <person name="Sun C."/>
            <person name="Wu Y.-H."/>
            <person name="Xamxidin M."/>
            <person name="Cheng H."/>
            <person name="Xu X.-W."/>
        </authorList>
    </citation>
    <scope>NUCLEOTIDE SEQUENCE [LARGE SCALE GENOMIC DNA]</scope>
    <source>
        <strain evidence="2">190</strain>
    </source>
</reference>
<dbReference type="InterPro" id="IPR050698">
    <property type="entry name" value="MBL"/>
</dbReference>
<dbReference type="GO" id="GO:0004521">
    <property type="term" value="F:RNA endonuclease activity"/>
    <property type="evidence" value="ECO:0007669"/>
    <property type="project" value="TreeGrafter"/>
</dbReference>
<dbReference type="NCBIfam" id="TIGR04122">
    <property type="entry name" value="Xnuc_lig_assoc"/>
    <property type="match status" value="1"/>
</dbReference>
<dbReference type="RefSeq" id="WP_105935170.1">
    <property type="nucleotide sequence ID" value="NZ_PVNP01000152.1"/>
</dbReference>
<dbReference type="PANTHER" id="PTHR11203">
    <property type="entry name" value="CLEAVAGE AND POLYADENYLATION SPECIFICITY FACTOR FAMILY MEMBER"/>
    <property type="match status" value="1"/>
</dbReference>
<dbReference type="OrthoDB" id="9803916at2"/>
<evidence type="ECO:0000313" key="2">
    <source>
        <dbReference type="Proteomes" id="UP000238949"/>
    </source>
</evidence>
<organism evidence="1 2">
    <name type="scientific">Alteromonas alba</name>
    <dbReference type="NCBI Taxonomy" id="2079529"/>
    <lineage>
        <taxon>Bacteria</taxon>
        <taxon>Pseudomonadati</taxon>
        <taxon>Pseudomonadota</taxon>
        <taxon>Gammaproteobacteria</taxon>
        <taxon>Alteromonadales</taxon>
        <taxon>Alteromonadaceae</taxon>
        <taxon>Alteromonas/Salinimonas group</taxon>
        <taxon>Alteromonas</taxon>
    </lineage>
</organism>
<dbReference type="PANTHER" id="PTHR11203:SF49">
    <property type="entry name" value="BLL1145 PROTEIN"/>
    <property type="match status" value="1"/>
</dbReference>
<dbReference type="InterPro" id="IPR036866">
    <property type="entry name" value="RibonucZ/Hydroxyglut_hydro"/>
</dbReference>
<dbReference type="EMBL" id="PVNP01000152">
    <property type="protein sequence ID" value="PRO72948.1"/>
    <property type="molecule type" value="Genomic_DNA"/>
</dbReference>
<dbReference type="InterPro" id="IPR026360">
    <property type="entry name" value="Xnuc_lig_assoc"/>
</dbReference>
<name>A0A2S9V933_9ALTE</name>